<dbReference type="PROSITE" id="PS50222">
    <property type="entry name" value="EF_HAND_2"/>
    <property type="match status" value="3"/>
</dbReference>
<dbReference type="Pfam" id="PF13499">
    <property type="entry name" value="EF-hand_7"/>
    <property type="match status" value="1"/>
</dbReference>
<name>A0A1S3IW50_LINAN</name>
<accession>A0A1S3IW50</accession>
<keyword evidence="1" id="KW-0106">Calcium</keyword>
<dbReference type="Pfam" id="PF13202">
    <property type="entry name" value="EF-hand_5"/>
    <property type="match status" value="1"/>
</dbReference>
<dbReference type="CDD" id="cd00051">
    <property type="entry name" value="EFh"/>
    <property type="match status" value="1"/>
</dbReference>
<evidence type="ECO:0000259" key="2">
    <source>
        <dbReference type="PROSITE" id="PS50222"/>
    </source>
</evidence>
<dbReference type="InterPro" id="IPR002048">
    <property type="entry name" value="EF_hand_dom"/>
</dbReference>
<gene>
    <name evidence="4" type="primary">LOC106168037</name>
</gene>
<feature type="domain" description="EF-hand" evidence="2">
    <location>
        <begin position="1"/>
        <end position="31"/>
    </location>
</feature>
<dbReference type="RefSeq" id="XP_013402415.2">
    <property type="nucleotide sequence ID" value="XM_013546961.2"/>
</dbReference>
<evidence type="ECO:0000313" key="4">
    <source>
        <dbReference type="RefSeq" id="XP_013402415.2"/>
    </source>
</evidence>
<dbReference type="PROSITE" id="PS00018">
    <property type="entry name" value="EF_HAND_1"/>
    <property type="match status" value="2"/>
</dbReference>
<dbReference type="GO" id="GO:0005509">
    <property type="term" value="F:calcium ion binding"/>
    <property type="evidence" value="ECO:0007669"/>
    <property type="project" value="InterPro"/>
</dbReference>
<reference evidence="4" key="1">
    <citation type="submission" date="2025-08" db="UniProtKB">
        <authorList>
            <consortium name="RefSeq"/>
        </authorList>
    </citation>
    <scope>IDENTIFICATION</scope>
    <source>
        <tissue evidence="4">Gonads</tissue>
    </source>
</reference>
<dbReference type="OrthoDB" id="293868at2759"/>
<evidence type="ECO:0000313" key="3">
    <source>
        <dbReference type="Proteomes" id="UP000085678"/>
    </source>
</evidence>
<dbReference type="InParanoid" id="A0A1S3IW50"/>
<dbReference type="SUPFAM" id="SSF47473">
    <property type="entry name" value="EF-hand"/>
    <property type="match status" value="1"/>
</dbReference>
<dbReference type="AlphaFoldDB" id="A0A1S3IW50"/>
<proteinExistence type="predicted"/>
<dbReference type="SMART" id="SM00054">
    <property type="entry name" value="EFh"/>
    <property type="match status" value="3"/>
</dbReference>
<dbReference type="InterPro" id="IPR018247">
    <property type="entry name" value="EF_Hand_1_Ca_BS"/>
</dbReference>
<sequence>MRTVFKRLDANADGYMTKEDYVITAQALIDYLGLTGKEAERILNERLRVWEGIAGDKTRITVDEYCQDILSFLNDRRFREELCYTVIRAEFNAIDIDGDGFISKEEHAAYFYSLNIPTESSKDDFDVLDSNKDGLVSIDEFAEGFLEFWLTEDPDNIYNQTYGSLVN</sequence>
<keyword evidence="3" id="KW-1185">Reference proteome</keyword>
<dbReference type="Gene3D" id="1.10.238.10">
    <property type="entry name" value="EF-hand"/>
    <property type="match status" value="1"/>
</dbReference>
<protein>
    <submittedName>
        <fullName evidence="4">Luciferin-binding protein-like</fullName>
    </submittedName>
</protein>
<feature type="domain" description="EF-hand" evidence="2">
    <location>
        <begin position="82"/>
        <end position="117"/>
    </location>
</feature>
<evidence type="ECO:0000256" key="1">
    <source>
        <dbReference type="ARBA" id="ARBA00022837"/>
    </source>
</evidence>
<dbReference type="GeneID" id="106168037"/>
<dbReference type="KEGG" id="lak:106168037"/>
<dbReference type="Proteomes" id="UP000085678">
    <property type="component" value="Unplaced"/>
</dbReference>
<feature type="domain" description="EF-hand" evidence="2">
    <location>
        <begin position="125"/>
        <end position="151"/>
    </location>
</feature>
<dbReference type="InterPro" id="IPR011992">
    <property type="entry name" value="EF-hand-dom_pair"/>
</dbReference>
<organism evidence="3 4">
    <name type="scientific">Lingula anatina</name>
    <name type="common">Brachiopod</name>
    <name type="synonym">Lingula unguis</name>
    <dbReference type="NCBI Taxonomy" id="7574"/>
    <lineage>
        <taxon>Eukaryota</taxon>
        <taxon>Metazoa</taxon>
        <taxon>Spiralia</taxon>
        <taxon>Lophotrochozoa</taxon>
        <taxon>Brachiopoda</taxon>
        <taxon>Linguliformea</taxon>
        <taxon>Lingulata</taxon>
        <taxon>Lingulida</taxon>
        <taxon>Linguloidea</taxon>
        <taxon>Lingulidae</taxon>
        <taxon>Lingula</taxon>
    </lineage>
</organism>